<dbReference type="Proteomes" id="UP001281614">
    <property type="component" value="Unassembled WGS sequence"/>
</dbReference>
<organism evidence="3 4">
    <name type="scientific">Colletotrichum kahawae</name>
    <name type="common">Coffee berry disease fungus</name>
    <dbReference type="NCBI Taxonomy" id="34407"/>
    <lineage>
        <taxon>Eukaryota</taxon>
        <taxon>Fungi</taxon>
        <taxon>Dikarya</taxon>
        <taxon>Ascomycota</taxon>
        <taxon>Pezizomycotina</taxon>
        <taxon>Sordariomycetes</taxon>
        <taxon>Hypocreomycetidae</taxon>
        <taxon>Glomerellales</taxon>
        <taxon>Glomerellaceae</taxon>
        <taxon>Colletotrichum</taxon>
        <taxon>Colletotrichum gloeosporioides species complex</taxon>
    </lineage>
</organism>
<dbReference type="PANTHER" id="PTHR46411:SF4">
    <property type="entry name" value="AAA+ ATPASE DOMAIN-CONTAINING PROTEIN"/>
    <property type="match status" value="1"/>
</dbReference>
<protein>
    <submittedName>
        <fullName evidence="3">ATPase</fullName>
    </submittedName>
</protein>
<evidence type="ECO:0000313" key="3">
    <source>
        <dbReference type="EMBL" id="KAK2734956.1"/>
    </source>
</evidence>
<proteinExistence type="predicted"/>
<feature type="compositionally biased region" description="Basic and acidic residues" evidence="1">
    <location>
        <begin position="1"/>
        <end position="26"/>
    </location>
</feature>
<gene>
    <name evidence="3" type="ORF">CKAH01_18958</name>
</gene>
<dbReference type="Pfam" id="PF22942">
    <property type="entry name" value="DUF7025"/>
    <property type="match status" value="1"/>
</dbReference>
<evidence type="ECO:0000259" key="2">
    <source>
        <dbReference type="Pfam" id="PF22942"/>
    </source>
</evidence>
<sequence length="663" mass="76485">MLTNVKDENSKRTEDAPVHAQARDAETQADFTEDAKKETKESVNKRRIIYRKKVTSENGPQGEEPYEPDDKLESPHTEIKIESEAARKILQENLKHYPGYHWDNSNLSVFSPFEPFIHNLDVLEEASKADSDGARDLAEILDAAKKVYAVDAYLKTRNATIEEEIRQGEQEKVKEKLMSFDILWSIFKPGEFIFMPNSFIKQRQVFILHGASYIRTVKNNKISFVVTGWVYDWNGSSRTFDRVCVEVPIEKFQNQRPITTLPCYPLSYFKGDANDLRTKLIERGKKFRQLCISPPGKQMFDYEGMARVRAVGFRHLDGIDQSDDSSQVKVWLLTVQQMIGKVMVDFDSYARYGPDESIPMGDLTIREDEKDDECRCPKCEDDNGPGTNQRYDWDEVKESDAFDDDQFFICPPRVLGYHLAEKKWVELLVDHVKDINDNQTEDAFAKLQLVDRQKSLIRDLVQSHAAEKNKDFESPRGFMGDLMEGKGEGLVILLHDSVAQCTSKPLFLMGVADITTDPSVVERRLEQLFELAASWQAVMLFIRSFDIAVQSRINLAIQFENLKEEQKIAIFDNLINRIPEKYIENKSSLRRYLQDNDEAASKFDDLNGRQVRNVVFSAASLAGNRPQGENFLRKSDVERMLNETWNFHRHLHELTKSAREKNE</sequence>
<comment type="caution">
    <text evidence="3">The sequence shown here is derived from an EMBL/GenBank/DDBJ whole genome shotgun (WGS) entry which is preliminary data.</text>
</comment>
<name>A0AAD9Y299_COLKA</name>
<dbReference type="AlphaFoldDB" id="A0AAD9Y299"/>
<feature type="region of interest" description="Disordered" evidence="1">
    <location>
        <begin position="1"/>
        <end position="75"/>
    </location>
</feature>
<dbReference type="EMBL" id="VYYT01000450">
    <property type="protein sequence ID" value="KAK2734956.1"/>
    <property type="molecule type" value="Genomic_DNA"/>
</dbReference>
<dbReference type="InterPro" id="IPR054289">
    <property type="entry name" value="DUF7025"/>
</dbReference>
<accession>A0AAD9Y299</accession>
<feature type="domain" description="DUF7025" evidence="2">
    <location>
        <begin position="171"/>
        <end position="269"/>
    </location>
</feature>
<reference evidence="3" key="1">
    <citation type="submission" date="2023-02" db="EMBL/GenBank/DDBJ databases">
        <title>Colletotrichum kahawae CIFC_Que2 genome sequencing and assembly.</title>
        <authorList>
            <person name="Baroncelli R."/>
        </authorList>
    </citation>
    <scope>NUCLEOTIDE SEQUENCE</scope>
    <source>
        <strain evidence="3">CIFC_Que2</strain>
    </source>
</reference>
<keyword evidence="4" id="KW-1185">Reference proteome</keyword>
<dbReference type="PANTHER" id="PTHR46411">
    <property type="entry name" value="FAMILY ATPASE, PUTATIVE-RELATED"/>
    <property type="match status" value="1"/>
</dbReference>
<evidence type="ECO:0000313" key="4">
    <source>
        <dbReference type="Proteomes" id="UP001281614"/>
    </source>
</evidence>
<evidence type="ECO:0000256" key="1">
    <source>
        <dbReference type="SAM" id="MobiDB-lite"/>
    </source>
</evidence>
<feature type="compositionally biased region" description="Basic and acidic residues" evidence="1">
    <location>
        <begin position="33"/>
        <end position="44"/>
    </location>
</feature>